<proteinExistence type="predicted"/>
<gene>
    <name evidence="2" type="ORF">SU32_05250</name>
</gene>
<dbReference type="STRING" id="1514904.SU32_05250"/>
<comment type="caution">
    <text evidence="2">The sequence shown here is derived from an EMBL/GenBank/DDBJ whole genome shotgun (WGS) entry which is preliminary data.</text>
</comment>
<reference evidence="2 3" key="1">
    <citation type="submission" date="2015-01" db="EMBL/GenBank/DDBJ databases">
        <title>Ahrensia donghaiensis sp. nov., a novel dimethylsulphoniopropionate-cleavage bacterium isolated from seawater and emended descriptions of the genus Ahrensia and Ahrensia kielensis.</title>
        <authorList>
            <person name="Liu J."/>
        </authorList>
    </citation>
    <scope>NUCLEOTIDE SEQUENCE [LARGE SCALE GENOMIC DNA]</scope>
    <source>
        <strain evidence="2 3">LZD062</strain>
    </source>
</reference>
<evidence type="ECO:0000256" key="1">
    <source>
        <dbReference type="SAM" id="SignalP"/>
    </source>
</evidence>
<dbReference type="EMBL" id="JXMU01000005">
    <property type="protein sequence ID" value="KPB02155.1"/>
    <property type="molecule type" value="Genomic_DNA"/>
</dbReference>
<name>A0A0N0E8B6_9HYPH</name>
<dbReference type="InterPro" id="IPR036465">
    <property type="entry name" value="vWFA_dom_sf"/>
</dbReference>
<feature type="chain" id="PRO_5005847339" evidence="1">
    <location>
        <begin position="23"/>
        <end position="229"/>
    </location>
</feature>
<dbReference type="Pfam" id="PF06707">
    <property type="entry name" value="DUF1194"/>
    <property type="match status" value="1"/>
</dbReference>
<dbReference type="Gene3D" id="3.40.50.410">
    <property type="entry name" value="von Willebrand factor, type A domain"/>
    <property type="match status" value="1"/>
</dbReference>
<accession>A0A0N0E8B6</accession>
<organism evidence="2 3">
    <name type="scientific">Ahrensia marina</name>
    <dbReference type="NCBI Taxonomy" id="1514904"/>
    <lineage>
        <taxon>Bacteria</taxon>
        <taxon>Pseudomonadati</taxon>
        <taxon>Pseudomonadota</taxon>
        <taxon>Alphaproteobacteria</taxon>
        <taxon>Hyphomicrobiales</taxon>
        <taxon>Ahrensiaceae</taxon>
        <taxon>Ahrensia</taxon>
    </lineage>
</organism>
<evidence type="ECO:0000313" key="2">
    <source>
        <dbReference type="EMBL" id="KPB02155.1"/>
    </source>
</evidence>
<evidence type="ECO:0000313" key="3">
    <source>
        <dbReference type="Proteomes" id="UP000038011"/>
    </source>
</evidence>
<dbReference type="PATRIC" id="fig|1514904.3.peg.3044"/>
<sequence length="229" mass="24822">MILPRIFAGLIFFAAAQFSAAAQPRCAMSLVLAIDVSSSVSREEYELQMTGLQRALTHSDVREAIRLSGGIQLFAFEWSGRRAHVDIVPWTFLGDDAAIFAAGNRIAGHPRGFSDFPTALGFALGYAAINLKRAPLICARQIVDVSGDGVNNEGYAPELAYKNFAFEGVQVNGLVIDGADPDPVAYYREEVIYGPGAFVEVAENFADYEAAMRRKLLREINGAALSLAR</sequence>
<keyword evidence="3" id="KW-1185">Reference proteome</keyword>
<dbReference type="SUPFAM" id="SSF53300">
    <property type="entry name" value="vWA-like"/>
    <property type="match status" value="1"/>
</dbReference>
<keyword evidence="1" id="KW-0732">Signal</keyword>
<dbReference type="InterPro" id="IPR010607">
    <property type="entry name" value="DUF1194"/>
</dbReference>
<dbReference type="AlphaFoldDB" id="A0A0N0E8B6"/>
<feature type="signal peptide" evidence="1">
    <location>
        <begin position="1"/>
        <end position="22"/>
    </location>
</feature>
<protein>
    <submittedName>
        <fullName evidence="2">von Willebrand factor A</fullName>
    </submittedName>
</protein>
<dbReference type="Proteomes" id="UP000038011">
    <property type="component" value="Unassembled WGS sequence"/>
</dbReference>